<gene>
    <name evidence="1" type="ORF">MNB_SV-3-291</name>
</gene>
<accession>A0A1W1CTP8</accession>
<dbReference type="AlphaFoldDB" id="A0A1W1CTP8"/>
<evidence type="ECO:0000313" key="1">
    <source>
        <dbReference type="EMBL" id="SFV69077.1"/>
    </source>
</evidence>
<protein>
    <submittedName>
        <fullName evidence="1">Uncharacterized protein</fullName>
    </submittedName>
</protein>
<reference evidence="1" key="1">
    <citation type="submission" date="2016-10" db="EMBL/GenBank/DDBJ databases">
        <authorList>
            <person name="de Groot N.N."/>
        </authorList>
    </citation>
    <scope>NUCLEOTIDE SEQUENCE</scope>
</reference>
<dbReference type="EMBL" id="FPHI01000042">
    <property type="protein sequence ID" value="SFV69077.1"/>
    <property type="molecule type" value="Genomic_DNA"/>
</dbReference>
<sequence>MNTQQEILTFLQEHKDELLSRFHVSTIGILGHFLVENKMPVVM</sequence>
<proteinExistence type="predicted"/>
<organism evidence="1">
    <name type="scientific">hydrothermal vent metagenome</name>
    <dbReference type="NCBI Taxonomy" id="652676"/>
    <lineage>
        <taxon>unclassified sequences</taxon>
        <taxon>metagenomes</taxon>
        <taxon>ecological metagenomes</taxon>
    </lineage>
</organism>
<name>A0A1W1CTP8_9ZZZZ</name>